<comment type="similarity">
    <text evidence="3 10">Belongs to the CND1 (condensin subunit 1) family.</text>
</comment>
<evidence type="ECO:0000256" key="9">
    <source>
        <dbReference type="ARBA" id="ARBA00023306"/>
    </source>
</evidence>
<dbReference type="InterPro" id="IPR026971">
    <property type="entry name" value="CND1/NCAPD3"/>
</dbReference>
<feature type="compositionally biased region" description="Low complexity" evidence="11">
    <location>
        <begin position="1395"/>
        <end position="1418"/>
    </location>
</feature>
<comment type="subcellular location">
    <subcellularLocation>
        <location evidence="2">Chromosome</location>
    </subcellularLocation>
    <subcellularLocation>
        <location evidence="1">Nucleus</location>
    </subcellularLocation>
</comment>
<feature type="region of interest" description="Disordered" evidence="11">
    <location>
        <begin position="929"/>
        <end position="967"/>
    </location>
</feature>
<dbReference type="GO" id="GO:0042393">
    <property type="term" value="F:histone binding"/>
    <property type="evidence" value="ECO:0007669"/>
    <property type="project" value="TreeGrafter"/>
</dbReference>
<dbReference type="PANTHER" id="PTHR14222:SF2">
    <property type="entry name" value="CONDENSIN COMPLEX SUBUNIT 1"/>
    <property type="match status" value="1"/>
</dbReference>
<dbReference type="Proteomes" id="UP000694920">
    <property type="component" value="Unplaced"/>
</dbReference>
<dbReference type="GO" id="GO:0000779">
    <property type="term" value="C:condensed chromosome, centromeric region"/>
    <property type="evidence" value="ECO:0007669"/>
    <property type="project" value="TreeGrafter"/>
</dbReference>
<feature type="compositionally biased region" description="Polar residues" evidence="11">
    <location>
        <begin position="1383"/>
        <end position="1393"/>
    </location>
</feature>
<evidence type="ECO:0000313" key="14">
    <source>
        <dbReference type="Proteomes" id="UP000694920"/>
    </source>
</evidence>
<evidence type="ECO:0000256" key="7">
    <source>
        <dbReference type="ARBA" id="ARBA00023067"/>
    </source>
</evidence>
<evidence type="ECO:0000256" key="3">
    <source>
        <dbReference type="ARBA" id="ARBA00009606"/>
    </source>
</evidence>
<evidence type="ECO:0000256" key="4">
    <source>
        <dbReference type="ARBA" id="ARBA00022454"/>
    </source>
</evidence>
<name>A0AAJ7BJB9_CEPCN</name>
<dbReference type="InterPro" id="IPR032682">
    <property type="entry name" value="Cnd1_C"/>
</dbReference>
<dbReference type="RefSeq" id="XP_015587406.1">
    <property type="nucleotide sequence ID" value="XM_015731920.2"/>
</dbReference>
<evidence type="ECO:0000256" key="8">
    <source>
        <dbReference type="ARBA" id="ARBA00023242"/>
    </source>
</evidence>
<feature type="compositionally biased region" description="Basic residues" evidence="11">
    <location>
        <begin position="1304"/>
        <end position="1314"/>
    </location>
</feature>
<dbReference type="SUPFAM" id="SSF48371">
    <property type="entry name" value="ARM repeat"/>
    <property type="match status" value="1"/>
</dbReference>
<feature type="compositionally biased region" description="Acidic residues" evidence="11">
    <location>
        <begin position="1319"/>
        <end position="1330"/>
    </location>
</feature>
<evidence type="ECO:0000256" key="5">
    <source>
        <dbReference type="ARBA" id="ARBA00022618"/>
    </source>
</evidence>
<dbReference type="InterPro" id="IPR016024">
    <property type="entry name" value="ARM-type_fold"/>
</dbReference>
<evidence type="ECO:0000256" key="10">
    <source>
        <dbReference type="PIRNR" id="PIRNR017127"/>
    </source>
</evidence>
<dbReference type="Pfam" id="PF12717">
    <property type="entry name" value="Cnd1"/>
    <property type="match status" value="1"/>
</dbReference>
<dbReference type="PANTHER" id="PTHR14222">
    <property type="entry name" value="CONDENSIN"/>
    <property type="match status" value="1"/>
</dbReference>
<dbReference type="GO" id="GO:0005634">
    <property type="term" value="C:nucleus"/>
    <property type="evidence" value="ECO:0007669"/>
    <property type="project" value="UniProtKB-SubCell"/>
</dbReference>
<dbReference type="InterPro" id="IPR007673">
    <property type="entry name" value="Condensin_cplx_su1"/>
</dbReference>
<evidence type="ECO:0000256" key="6">
    <source>
        <dbReference type="ARBA" id="ARBA00022776"/>
    </source>
</evidence>
<dbReference type="PIRSF" id="PIRSF017127">
    <property type="entry name" value="Condensin_D2"/>
    <property type="match status" value="1"/>
</dbReference>
<feature type="domain" description="Condensin complex subunit 1 N-terminal" evidence="13">
    <location>
        <begin position="83"/>
        <end position="239"/>
    </location>
</feature>
<keyword evidence="5 10" id="KW-0132">Cell division</keyword>
<keyword evidence="14" id="KW-1185">Reference proteome</keyword>
<dbReference type="GeneID" id="107264060"/>
<dbReference type="GO" id="GO:0000796">
    <property type="term" value="C:condensin complex"/>
    <property type="evidence" value="ECO:0007669"/>
    <property type="project" value="TreeGrafter"/>
</dbReference>
<accession>A0AAJ7BJB9</accession>
<feature type="region of interest" description="Disordered" evidence="11">
    <location>
        <begin position="567"/>
        <end position="592"/>
    </location>
</feature>
<dbReference type="InterPro" id="IPR011989">
    <property type="entry name" value="ARM-like"/>
</dbReference>
<feature type="domain" description="Condensin complex subunit 1 C-terminal" evidence="12">
    <location>
        <begin position="1062"/>
        <end position="1222"/>
    </location>
</feature>
<dbReference type="Gene3D" id="1.25.10.10">
    <property type="entry name" value="Leucine-rich Repeat Variant"/>
    <property type="match status" value="2"/>
</dbReference>
<feature type="compositionally biased region" description="Polar residues" evidence="11">
    <location>
        <begin position="947"/>
        <end position="958"/>
    </location>
</feature>
<evidence type="ECO:0000313" key="15">
    <source>
        <dbReference type="RefSeq" id="XP_015587406.1"/>
    </source>
</evidence>
<evidence type="ECO:0000259" key="13">
    <source>
        <dbReference type="Pfam" id="PF12922"/>
    </source>
</evidence>
<keyword evidence="7 10" id="KW-0226">DNA condensation</keyword>
<dbReference type="InterPro" id="IPR024324">
    <property type="entry name" value="Condensin_cplx_su1_N"/>
</dbReference>
<dbReference type="CTD" id="43491"/>
<gene>
    <name evidence="15" type="primary">LOC107264060</name>
</gene>
<feature type="compositionally biased region" description="Basic and acidic residues" evidence="11">
    <location>
        <begin position="577"/>
        <end position="592"/>
    </location>
</feature>
<keyword evidence="4" id="KW-0158">Chromosome</keyword>
<dbReference type="GO" id="GO:0051301">
    <property type="term" value="P:cell division"/>
    <property type="evidence" value="ECO:0007669"/>
    <property type="project" value="UniProtKB-KW"/>
</dbReference>
<proteinExistence type="inferred from homology"/>
<evidence type="ECO:0000259" key="12">
    <source>
        <dbReference type="Pfam" id="PF12717"/>
    </source>
</evidence>
<feature type="compositionally biased region" description="Basic residues" evidence="11">
    <location>
        <begin position="1367"/>
        <end position="1378"/>
    </location>
</feature>
<evidence type="ECO:0000256" key="11">
    <source>
        <dbReference type="SAM" id="MobiDB-lite"/>
    </source>
</evidence>
<keyword evidence="8" id="KW-0539">Nucleus</keyword>
<dbReference type="GO" id="GO:0010032">
    <property type="term" value="P:meiotic chromosome condensation"/>
    <property type="evidence" value="ECO:0007669"/>
    <property type="project" value="TreeGrafter"/>
</dbReference>
<feature type="region of interest" description="Disordered" evidence="11">
    <location>
        <begin position="1286"/>
        <end position="1424"/>
    </location>
</feature>
<evidence type="ECO:0000256" key="1">
    <source>
        <dbReference type="ARBA" id="ARBA00004123"/>
    </source>
</evidence>
<reference evidence="15" key="1">
    <citation type="submission" date="2025-08" db="UniProtKB">
        <authorList>
            <consortium name="RefSeq"/>
        </authorList>
    </citation>
    <scope>IDENTIFICATION</scope>
</reference>
<evidence type="ECO:0000256" key="2">
    <source>
        <dbReference type="ARBA" id="ARBA00004286"/>
    </source>
</evidence>
<keyword evidence="9 10" id="KW-0131">Cell cycle</keyword>
<dbReference type="GO" id="GO:0007076">
    <property type="term" value="P:mitotic chromosome condensation"/>
    <property type="evidence" value="ECO:0007669"/>
    <property type="project" value="InterPro"/>
</dbReference>
<dbReference type="Pfam" id="PF12922">
    <property type="entry name" value="Cnd1_N"/>
    <property type="match status" value="1"/>
</dbReference>
<keyword evidence="6 10" id="KW-0498">Mitosis</keyword>
<protein>
    <recommendedName>
        <fullName evidence="10">Condensin complex subunit 1</fullName>
    </recommendedName>
</protein>
<comment type="function">
    <text evidence="10">Regulatory subunit of the condensin complex, a complex required for conversion of interphase chromatin into mitotic-like condense chromosomes. The condensin complex probably introduces positive supercoils into relaxed DNA in the presence of type I topoisomerases and converts nicked DNA into positive knotted forms in the presence of type II topoisomerases.</text>
</comment>
<organism evidence="14 15">
    <name type="scientific">Cephus cinctus</name>
    <name type="common">Wheat stem sawfly</name>
    <dbReference type="NCBI Taxonomy" id="211228"/>
    <lineage>
        <taxon>Eukaryota</taxon>
        <taxon>Metazoa</taxon>
        <taxon>Ecdysozoa</taxon>
        <taxon>Arthropoda</taxon>
        <taxon>Hexapoda</taxon>
        <taxon>Insecta</taxon>
        <taxon>Pterygota</taxon>
        <taxon>Neoptera</taxon>
        <taxon>Endopterygota</taxon>
        <taxon>Hymenoptera</taxon>
        <taxon>Cephoidea</taxon>
        <taxon>Cephidae</taxon>
        <taxon>Cephus</taxon>
    </lineage>
</organism>
<dbReference type="KEGG" id="ccin:107264060"/>
<sequence length="1424" mass="161687">MKKENQSKILEFVIPLEKDELLQSHTGQYCVNEVLPPRAIPQAISDTRAALQDNGVNFILEHFDTFFSIIVHGSKIELSMITRGFDRLMKTLEILVDDLEKVFDYGTELIPEDRSRLLCINKMLAYLVSWFMRHINGRVQQDAGTIDLMGKRKKNAKKSDAEEEWERHKQKSLELIYRWVQQPLQKLWQPPIAEDSFISVLTQICYTLLEDAKDSKQKPLRETIFEILGTLVKRYNHGVICVIKIVQLVKLHDVLAIPLATGIAQIVTETGCTGMIKEFVREIGQTEAEEGDARNISIFLESLSSARPDLLLPILGSITDYLSNDQYTMRNCVISILGAIILGALTGEDLTPEQKEKRDECLDNLEEHILDINAYVRSKVLNTWQKLCCEGAVPLARQGSLLKATVLRLEDKSANVRKQAFQLLRALLQGNPYAAKLNQNELSKQLEDAITKLKQLRTEQASQSVRGDEERLQFWNSQLPVIRTAIKTVLKEENTANENIEDVDEAFEKVRQLMLREHVLEAVQYLWHVSAQLPGAPDMRNIDSNSQEECLFLFLLKIFMESEASDSNMANNNNKTTELEKSKEKERKRQKDELNAQKRLVEYLKDCSQFAQELANAIPQAEHLLFSTTASDAVEACAFLGTACQFRVAGAINGVRKALFQVFSRDQSVQDNVANVYKELYLGTNQQYQSGRQRGLASVKALIRFVMDLEPGQSPALTQLIVSWCNSKDLDADALQVMWEKFSMKLPDTTPEESRAALVLITMAAKGESAIITGNLDVLLKIGLGRRAKTDLLLARDTCRALHKIPNNNTDPNKPPVRYANDHEIFQNILELLTENFMNLEDECYISFATDAINIIYHLANQPDKLIKEMMLDVVAKGNFVKNGSYSAVAPAPLLARLLYLVGHIAIRQMVHLDTAVYKELKRRNELREMKRGRKSKKRDTLLPESVPNTPSCASQTLRNKENSTIEDNGEEALEGATADDADAEFINATLENDIVTGDGLLAKFVPLVLDICRYPDKYNDENVQAWGVLALSKMMTVSSRFCEESLQLLVTIMERSPYPGIRANVLIGLTDLTIRFPNQIEPWTSHIYGRLRDDNTNVRSTCVRMLSNLIMREMVRVKGQVSELALCIVDPDPDICQSTKQFFRDLSQKGNALYNVMPDILSRLSDPELHLEEDKFQEVLRYILGLLQKERQVDTIIEKLCARFKLATTERQWRDLSYCLSLLHFSGKSIRRLIESLPLLKDKIHHREVQRALRSIIDQTKKKPDAKAACLELDEKIKEMLENAKTMEDRDPDADVMPPPRLPPRKKMVRKAGKQSSSEEDDSSDDDDPVSTPRRYIKSKRKSRTTEQKSDSDSEEDAALAFSKTPSKRTSKTPRRQKILETPSTLTTPKRSQTSRTPARSSTETPTRTSLRLSTRSARSKKM</sequence>